<dbReference type="InterPro" id="IPR003524">
    <property type="entry name" value="PNAcMuramoyl-5peptid_Trfase"/>
</dbReference>
<comment type="subcellular location">
    <subcellularLocation>
        <location evidence="12">Cell membrane</location>
        <topology evidence="12">Multi-pass membrane protein</topology>
    </subcellularLocation>
    <subcellularLocation>
        <location evidence="1">Membrane</location>
        <topology evidence="1">Multi-pass membrane protein</topology>
    </subcellularLocation>
</comment>
<dbReference type="GO" id="GO:0008963">
    <property type="term" value="F:phospho-N-acetylmuramoyl-pentapeptide-transferase activity"/>
    <property type="evidence" value="ECO:0007669"/>
    <property type="project" value="UniProtKB-UniRule"/>
</dbReference>
<keyword evidence="8 12" id="KW-1133">Transmembrane helix</keyword>
<keyword evidence="7 12" id="KW-0573">Peptidoglycan synthesis</keyword>
<sequence>MLYELARWLQQLESLFGLFNYQTFRAILAALTALFLSLWLGPAVIRRLAQFKGGQPIRKDGPQSHFSKAGTPTMGGSLILLTVTLSVLMWADLRNRYVWLVLAVMLCFGAIGWYDDWIKIVRRDPNGLKSRWKYLLQSIFGLAGGLFLFYTADVPAALTFYIPMFKAAALPLAGISFVAIAYLWVVGFSNAVNLTDGLDGLAIMPAVLVACGLGVFAYASGNVVFANYLQIPQIPGAGELVIICAAIAGSGLGFLWFNTYPAMVFMGDIGALALGAVLGTIAVITRQELVLVIMGGVFVIETLSVMVQVASFKLTGKRVFRMAPIHHHFELKGWPEPRVIVRFWIISVVLVLIGLATLKVR</sequence>
<dbReference type="NCBIfam" id="TIGR00445">
    <property type="entry name" value="mraY"/>
    <property type="match status" value="1"/>
</dbReference>
<evidence type="ECO:0000256" key="1">
    <source>
        <dbReference type="ARBA" id="ARBA00004141"/>
    </source>
</evidence>
<dbReference type="AlphaFoldDB" id="A0A7V8FEN8"/>
<dbReference type="EMBL" id="WNDS01000004">
    <property type="protein sequence ID" value="KAF1013989.1"/>
    <property type="molecule type" value="Genomic_DNA"/>
</dbReference>
<evidence type="ECO:0000256" key="9">
    <source>
        <dbReference type="ARBA" id="ARBA00023136"/>
    </source>
</evidence>
<evidence type="ECO:0000256" key="8">
    <source>
        <dbReference type="ARBA" id="ARBA00022989"/>
    </source>
</evidence>
<keyword evidence="9 12" id="KW-0472">Membrane</keyword>
<keyword evidence="3 12" id="KW-0132">Cell division</keyword>
<dbReference type="InterPro" id="IPR000715">
    <property type="entry name" value="Glycosyl_transferase_4"/>
</dbReference>
<comment type="cofactor">
    <cofactor evidence="12 14">
        <name>Mg(2+)</name>
        <dbReference type="ChEBI" id="CHEBI:18420"/>
    </cofactor>
</comment>
<dbReference type="CDD" id="cd06852">
    <property type="entry name" value="GT_MraY"/>
    <property type="match status" value="1"/>
</dbReference>
<dbReference type="GO" id="GO:0071555">
    <property type="term" value="P:cell wall organization"/>
    <property type="evidence" value="ECO:0007669"/>
    <property type="project" value="UniProtKB-KW"/>
</dbReference>
<gene>
    <name evidence="12 15" type="primary">mraY</name>
    <name evidence="15" type="ORF">GAK31_03012</name>
</gene>
<evidence type="ECO:0000256" key="14">
    <source>
        <dbReference type="PIRSR" id="PIRSR600715-1"/>
    </source>
</evidence>
<dbReference type="UniPathway" id="UPA00219"/>
<name>A0A7V8FEN8_STEMA</name>
<feature type="transmembrane region" description="Helical" evidence="12">
    <location>
        <begin position="24"/>
        <end position="45"/>
    </location>
</feature>
<feature type="transmembrane region" description="Helical" evidence="12">
    <location>
        <begin position="97"/>
        <end position="114"/>
    </location>
</feature>
<dbReference type="GO" id="GO:0046872">
    <property type="term" value="F:metal ion binding"/>
    <property type="evidence" value="ECO:0007669"/>
    <property type="project" value="UniProtKB-KW"/>
</dbReference>
<keyword evidence="11 12" id="KW-0961">Cell wall biogenesis/degradation</keyword>
<dbReference type="PANTHER" id="PTHR22926:SF5">
    <property type="entry name" value="PHOSPHO-N-ACETYLMURAMOYL-PENTAPEPTIDE-TRANSFERASE HOMOLOG"/>
    <property type="match status" value="1"/>
</dbReference>
<dbReference type="EC" id="2.7.8.13" evidence="12 13"/>
<feature type="binding site" evidence="14">
    <location>
        <position position="193"/>
    </location>
    <ligand>
        <name>Mg(2+)</name>
        <dbReference type="ChEBI" id="CHEBI:18420"/>
    </ligand>
</feature>
<evidence type="ECO:0000256" key="13">
    <source>
        <dbReference type="NCBIfam" id="TIGR00445"/>
    </source>
</evidence>
<dbReference type="Pfam" id="PF00953">
    <property type="entry name" value="Glycos_transf_4"/>
    <property type="match status" value="1"/>
</dbReference>
<organism evidence="15 16">
    <name type="scientific">Stenotrophomonas maltophilia</name>
    <name type="common">Pseudomonas maltophilia</name>
    <name type="synonym">Xanthomonas maltophilia</name>
    <dbReference type="NCBI Taxonomy" id="40324"/>
    <lineage>
        <taxon>Bacteria</taxon>
        <taxon>Pseudomonadati</taxon>
        <taxon>Pseudomonadota</taxon>
        <taxon>Gammaproteobacteria</taxon>
        <taxon>Lysobacterales</taxon>
        <taxon>Lysobacteraceae</taxon>
        <taxon>Stenotrophomonas</taxon>
        <taxon>Stenotrophomonas maltophilia group</taxon>
    </lineage>
</organism>
<evidence type="ECO:0000256" key="6">
    <source>
        <dbReference type="ARBA" id="ARBA00022960"/>
    </source>
</evidence>
<dbReference type="PANTHER" id="PTHR22926">
    <property type="entry name" value="PHOSPHO-N-ACETYLMURAMOYL-PENTAPEPTIDE-TRANSFERASE"/>
    <property type="match status" value="1"/>
</dbReference>
<feature type="transmembrane region" description="Helical" evidence="12">
    <location>
        <begin position="66"/>
        <end position="91"/>
    </location>
</feature>
<keyword evidence="5 12" id="KW-0812">Transmembrane</keyword>
<dbReference type="GO" id="GO:0008360">
    <property type="term" value="P:regulation of cell shape"/>
    <property type="evidence" value="ECO:0007669"/>
    <property type="project" value="UniProtKB-KW"/>
</dbReference>
<proteinExistence type="inferred from homology"/>
<reference evidence="16" key="1">
    <citation type="journal article" date="2020" name="MBio">
        <title>Horizontal gene transfer to a defensive symbiont with a reduced genome amongst a multipartite beetle microbiome.</title>
        <authorList>
            <person name="Waterworth S.C."/>
            <person name="Florez L.V."/>
            <person name="Rees E.R."/>
            <person name="Hertweck C."/>
            <person name="Kaltenpoth M."/>
            <person name="Kwan J.C."/>
        </authorList>
    </citation>
    <scope>NUCLEOTIDE SEQUENCE [LARGE SCALE GENOMIC DNA]</scope>
</reference>
<evidence type="ECO:0000256" key="5">
    <source>
        <dbReference type="ARBA" id="ARBA00022692"/>
    </source>
</evidence>
<protein>
    <recommendedName>
        <fullName evidence="12 13">Phospho-N-acetylmuramoyl-pentapeptide-transferase</fullName>
        <ecNumber evidence="12 13">2.7.8.13</ecNumber>
    </recommendedName>
    <alternativeName>
        <fullName evidence="12">UDP-MurNAc-pentapeptide phosphotransferase</fullName>
    </alternativeName>
</protein>
<keyword evidence="6 12" id="KW-0133">Cell shape</keyword>
<feature type="transmembrane region" description="Helical" evidence="12">
    <location>
        <begin position="164"/>
        <end position="186"/>
    </location>
</feature>
<keyword evidence="12 14" id="KW-0479">Metal-binding</keyword>
<dbReference type="PROSITE" id="PS01347">
    <property type="entry name" value="MRAY_1"/>
    <property type="match status" value="1"/>
</dbReference>
<comment type="pathway">
    <text evidence="12">Cell wall biogenesis; peptidoglycan biosynthesis.</text>
</comment>
<feature type="transmembrane region" description="Helical" evidence="12">
    <location>
        <begin position="240"/>
        <end position="257"/>
    </location>
</feature>
<evidence type="ECO:0000256" key="10">
    <source>
        <dbReference type="ARBA" id="ARBA00023306"/>
    </source>
</evidence>
<dbReference type="GO" id="GO:0005886">
    <property type="term" value="C:plasma membrane"/>
    <property type="evidence" value="ECO:0007669"/>
    <property type="project" value="UniProtKB-SubCell"/>
</dbReference>
<dbReference type="HAMAP" id="MF_00038">
    <property type="entry name" value="MraY"/>
    <property type="match status" value="1"/>
</dbReference>
<feature type="transmembrane region" description="Helical" evidence="12">
    <location>
        <begin position="290"/>
        <end position="312"/>
    </location>
</feature>
<keyword evidence="12" id="KW-1003">Cell membrane</keyword>
<evidence type="ECO:0000256" key="11">
    <source>
        <dbReference type="ARBA" id="ARBA00023316"/>
    </source>
</evidence>
<comment type="catalytic activity">
    <reaction evidence="12">
        <text>UDP-N-acetyl-alpha-D-muramoyl-L-alanyl-gamma-D-glutamyl-meso-2,6-diaminopimeloyl-D-alanyl-D-alanine + di-trans,octa-cis-undecaprenyl phosphate = di-trans,octa-cis-undecaprenyl diphospho-N-acetyl-alpha-D-muramoyl-L-alanyl-D-glutamyl-meso-2,6-diaminopimeloyl-D-alanyl-D-alanine + UMP</text>
        <dbReference type="Rhea" id="RHEA:28386"/>
        <dbReference type="ChEBI" id="CHEBI:57865"/>
        <dbReference type="ChEBI" id="CHEBI:60392"/>
        <dbReference type="ChEBI" id="CHEBI:61386"/>
        <dbReference type="ChEBI" id="CHEBI:61387"/>
        <dbReference type="EC" id="2.7.8.13"/>
    </reaction>
</comment>
<evidence type="ECO:0000313" key="15">
    <source>
        <dbReference type="EMBL" id="KAF1013989.1"/>
    </source>
</evidence>
<dbReference type="InterPro" id="IPR018480">
    <property type="entry name" value="PNAcMuramoyl-5peptid_Trfase_CS"/>
</dbReference>
<feature type="transmembrane region" description="Helical" evidence="12">
    <location>
        <begin position="198"/>
        <end position="220"/>
    </location>
</feature>
<evidence type="ECO:0000256" key="3">
    <source>
        <dbReference type="ARBA" id="ARBA00022618"/>
    </source>
</evidence>
<keyword evidence="10 12" id="KW-0131">Cell cycle</keyword>
<evidence type="ECO:0000256" key="4">
    <source>
        <dbReference type="ARBA" id="ARBA00022679"/>
    </source>
</evidence>
<dbReference type="GO" id="GO:0051301">
    <property type="term" value="P:cell division"/>
    <property type="evidence" value="ECO:0007669"/>
    <property type="project" value="UniProtKB-KW"/>
</dbReference>
<evidence type="ECO:0000256" key="2">
    <source>
        <dbReference type="ARBA" id="ARBA00005583"/>
    </source>
</evidence>
<evidence type="ECO:0000313" key="16">
    <source>
        <dbReference type="Proteomes" id="UP000487117"/>
    </source>
</evidence>
<feature type="binding site" evidence="14">
    <location>
        <position position="268"/>
    </location>
    <ligand>
        <name>Mg(2+)</name>
        <dbReference type="ChEBI" id="CHEBI:18420"/>
    </ligand>
</feature>
<keyword evidence="4 12" id="KW-0808">Transferase</keyword>
<dbReference type="Proteomes" id="UP000487117">
    <property type="component" value="Unassembled WGS sequence"/>
</dbReference>
<feature type="transmembrane region" description="Helical" evidence="12">
    <location>
        <begin position="134"/>
        <end position="152"/>
    </location>
</feature>
<comment type="caution">
    <text evidence="15">The sequence shown here is derived from an EMBL/GenBank/DDBJ whole genome shotgun (WGS) entry which is preliminary data.</text>
</comment>
<evidence type="ECO:0000256" key="12">
    <source>
        <dbReference type="HAMAP-Rule" id="MF_00038"/>
    </source>
</evidence>
<feature type="transmembrane region" description="Helical" evidence="12">
    <location>
        <begin position="264"/>
        <end position="284"/>
    </location>
</feature>
<accession>A0A7V8FEN8</accession>
<keyword evidence="12 14" id="KW-0460">Magnesium</keyword>
<feature type="transmembrane region" description="Helical" evidence="12">
    <location>
        <begin position="339"/>
        <end position="358"/>
    </location>
</feature>
<comment type="function">
    <text evidence="12">Catalyzes the initial step of the lipid cycle reactions in the biosynthesis of the cell wall peptidoglycan: transfers peptidoglycan precursor phospho-MurNAc-pentapeptide from UDP-MurNAc-pentapeptide onto the lipid carrier undecaprenyl phosphate, yielding undecaprenyl-pyrophosphoryl-MurNAc-pentapeptide, known as lipid I.</text>
</comment>
<dbReference type="PROSITE" id="PS01348">
    <property type="entry name" value="MRAY_2"/>
    <property type="match status" value="1"/>
</dbReference>
<comment type="similarity">
    <text evidence="2 12">Belongs to the glycosyltransferase 4 family. MraY subfamily.</text>
</comment>
<evidence type="ECO:0000256" key="7">
    <source>
        <dbReference type="ARBA" id="ARBA00022984"/>
    </source>
</evidence>
<dbReference type="GO" id="GO:0009252">
    <property type="term" value="P:peptidoglycan biosynthetic process"/>
    <property type="evidence" value="ECO:0007669"/>
    <property type="project" value="UniProtKB-UniRule"/>
</dbReference>